<dbReference type="Proteomes" id="UP000790347">
    <property type="component" value="Unassembled WGS sequence"/>
</dbReference>
<dbReference type="EMBL" id="ASGP02000004">
    <property type="protein sequence ID" value="KAH9512124.1"/>
    <property type="molecule type" value="Genomic_DNA"/>
</dbReference>
<evidence type="ECO:0000313" key="2">
    <source>
        <dbReference type="EMBL" id="KAH9512124.1"/>
    </source>
</evidence>
<feature type="region of interest" description="Disordered" evidence="1">
    <location>
        <begin position="1"/>
        <end position="25"/>
    </location>
</feature>
<organism evidence="2 3">
    <name type="scientific">Dermatophagoides farinae</name>
    <name type="common">American house dust mite</name>
    <dbReference type="NCBI Taxonomy" id="6954"/>
    <lineage>
        <taxon>Eukaryota</taxon>
        <taxon>Metazoa</taxon>
        <taxon>Ecdysozoa</taxon>
        <taxon>Arthropoda</taxon>
        <taxon>Chelicerata</taxon>
        <taxon>Arachnida</taxon>
        <taxon>Acari</taxon>
        <taxon>Acariformes</taxon>
        <taxon>Sarcoptiformes</taxon>
        <taxon>Astigmata</taxon>
        <taxon>Psoroptidia</taxon>
        <taxon>Analgoidea</taxon>
        <taxon>Pyroglyphidae</taxon>
        <taxon>Dermatophagoidinae</taxon>
        <taxon>Dermatophagoides</taxon>
    </lineage>
</organism>
<dbReference type="AlphaFoldDB" id="A0A922L250"/>
<proteinExistence type="predicted"/>
<comment type="caution">
    <text evidence="2">The sequence shown here is derived from an EMBL/GenBank/DDBJ whole genome shotgun (WGS) entry which is preliminary data.</text>
</comment>
<evidence type="ECO:0000313" key="3">
    <source>
        <dbReference type="Proteomes" id="UP000790347"/>
    </source>
</evidence>
<protein>
    <submittedName>
        <fullName evidence="2">Uncharacterized protein</fullName>
    </submittedName>
</protein>
<accession>A0A922L250</accession>
<sequence length="79" mass="9220">MADWLTDASMSSRMAPSPIPMTDDNRRQLESWCRTLNQKLMENPIELISNYALMALLREKYDPGRVIDALLEDLQWLHV</sequence>
<gene>
    <name evidence="2" type="ORF">DERF_010524</name>
</gene>
<name>A0A922L250_DERFA</name>
<reference evidence="2" key="1">
    <citation type="submission" date="2013-05" db="EMBL/GenBank/DDBJ databases">
        <authorList>
            <person name="Yim A.K.Y."/>
            <person name="Chan T.F."/>
            <person name="Ji K.M."/>
            <person name="Liu X.Y."/>
            <person name="Zhou J.W."/>
            <person name="Li R.Q."/>
            <person name="Yang K.Y."/>
            <person name="Li J."/>
            <person name="Li M."/>
            <person name="Law P.T.W."/>
            <person name="Wu Y.L."/>
            <person name="Cai Z.L."/>
            <person name="Qin H."/>
            <person name="Bao Y."/>
            <person name="Leung R.K.K."/>
            <person name="Ng P.K.S."/>
            <person name="Zou J."/>
            <person name="Zhong X.J."/>
            <person name="Ran P.X."/>
            <person name="Zhong N.S."/>
            <person name="Liu Z.G."/>
            <person name="Tsui S.K.W."/>
        </authorList>
    </citation>
    <scope>NUCLEOTIDE SEQUENCE</scope>
    <source>
        <strain evidence="2">Derf</strain>
        <tissue evidence="2">Whole organism</tissue>
    </source>
</reference>
<reference evidence="2" key="2">
    <citation type="journal article" date="2022" name="Res Sq">
        <title>Comparative Genomics Reveals Insights into the Divergent Evolution of Astigmatic Mites and Household Pest Adaptations.</title>
        <authorList>
            <person name="Xiong Q."/>
            <person name="Wan A.T.-Y."/>
            <person name="Liu X.-Y."/>
            <person name="Fung C.S.-H."/>
            <person name="Xiao X."/>
            <person name="Malainual N."/>
            <person name="Hou J."/>
            <person name="Wang L."/>
            <person name="Wang M."/>
            <person name="Yang K."/>
            <person name="Cui Y."/>
            <person name="Leung E."/>
            <person name="Nong W."/>
            <person name="Shin S.-K."/>
            <person name="Au S."/>
            <person name="Jeong K.Y."/>
            <person name="Chew F.T."/>
            <person name="Hui J."/>
            <person name="Leung T.F."/>
            <person name="Tungtrongchitr A."/>
            <person name="Zhong N."/>
            <person name="Liu Z."/>
            <person name="Tsui S."/>
        </authorList>
    </citation>
    <scope>NUCLEOTIDE SEQUENCE</scope>
    <source>
        <strain evidence="2">Derf</strain>
        <tissue evidence="2">Whole organism</tissue>
    </source>
</reference>
<evidence type="ECO:0000256" key="1">
    <source>
        <dbReference type="SAM" id="MobiDB-lite"/>
    </source>
</evidence>
<keyword evidence="3" id="KW-1185">Reference proteome</keyword>